<keyword evidence="2" id="KW-1185">Reference proteome</keyword>
<reference evidence="1 2" key="1">
    <citation type="submission" date="2018-02" db="EMBL/GenBank/DDBJ databases">
        <title>Sphingobacterium KA21.</title>
        <authorList>
            <person name="Vasarhelyi B.M."/>
            <person name="Deshmukh S."/>
            <person name="Balint B."/>
            <person name="Kukolya J."/>
        </authorList>
    </citation>
    <scope>NUCLEOTIDE SEQUENCE [LARGE SCALE GENOMIC DNA]</scope>
    <source>
        <strain evidence="1 2">Ka21</strain>
    </source>
</reference>
<organism evidence="1 2">
    <name type="scientific">Sphingobacterium pedocola</name>
    <dbReference type="NCBI Taxonomy" id="2082722"/>
    <lineage>
        <taxon>Bacteria</taxon>
        <taxon>Pseudomonadati</taxon>
        <taxon>Bacteroidota</taxon>
        <taxon>Sphingobacteriia</taxon>
        <taxon>Sphingobacteriales</taxon>
        <taxon>Sphingobacteriaceae</taxon>
        <taxon>Sphingobacterium</taxon>
    </lineage>
</organism>
<evidence type="ECO:0000313" key="2">
    <source>
        <dbReference type="Proteomes" id="UP000618319"/>
    </source>
</evidence>
<name>A0ABR9T5Q8_9SPHI</name>
<evidence type="ECO:0000313" key="1">
    <source>
        <dbReference type="EMBL" id="MBE8720668.1"/>
    </source>
</evidence>
<sequence length="209" mass="23460">MKYIRAKAGFIRYADDALVVAALRIIRCLKDSPYFTNPTPSLAELEESYADYYDKVLQAKGGGLIHNSAKRESKRRLAAQLQKLVFYINMVSDGDLVKLHSSGFPVLEKKRKGHLPATPEGPYLLDGRGSGEVAFGFKPVGRDMLYDYCFASTLDKNGNPIWGDIQTTSRSFRSYAGGFEPGKYVYFKVRAKNKHGISDWSIVVMLMVR</sequence>
<dbReference type="RefSeq" id="WP_196940498.1">
    <property type="nucleotide sequence ID" value="NZ_MU158691.1"/>
</dbReference>
<comment type="caution">
    <text evidence="1">The sequence shown here is derived from an EMBL/GenBank/DDBJ whole genome shotgun (WGS) entry which is preliminary data.</text>
</comment>
<dbReference type="EMBL" id="PSKQ01000018">
    <property type="protein sequence ID" value="MBE8720668.1"/>
    <property type="molecule type" value="Genomic_DNA"/>
</dbReference>
<accession>A0ABR9T5Q8</accession>
<proteinExistence type="predicted"/>
<evidence type="ECO:0008006" key="3">
    <source>
        <dbReference type="Google" id="ProtNLM"/>
    </source>
</evidence>
<gene>
    <name evidence="1" type="ORF">C4F40_08015</name>
</gene>
<dbReference type="Proteomes" id="UP000618319">
    <property type="component" value="Unassembled WGS sequence"/>
</dbReference>
<protein>
    <recommendedName>
        <fullName evidence="3">Fibronectin type-III domain-containing protein</fullName>
    </recommendedName>
</protein>